<dbReference type="KEGG" id="scc:Spico_1621"/>
<gene>
    <name evidence="1" type="ordered locus">Spico_1621</name>
</gene>
<dbReference type="SUPFAM" id="SSF54913">
    <property type="entry name" value="GlnB-like"/>
    <property type="match status" value="2"/>
</dbReference>
<name>F4GJS3_PARC1</name>
<proteinExistence type="predicted"/>
<dbReference type="Gene3D" id="3.30.70.120">
    <property type="match status" value="2"/>
</dbReference>
<evidence type="ECO:0000313" key="2">
    <source>
        <dbReference type="Proteomes" id="UP000007939"/>
    </source>
</evidence>
<dbReference type="eggNOG" id="COG0347">
    <property type="taxonomic scope" value="Bacteria"/>
</dbReference>
<dbReference type="AlphaFoldDB" id="F4GJS3"/>
<dbReference type="PROSITE" id="PS51343">
    <property type="entry name" value="PII_GLNB_DOM"/>
    <property type="match status" value="1"/>
</dbReference>
<evidence type="ECO:0000313" key="1">
    <source>
        <dbReference type="EMBL" id="AEC02820.1"/>
    </source>
</evidence>
<dbReference type="InterPro" id="IPR015867">
    <property type="entry name" value="N-reg_PII/ATP_PRibTrfase_C"/>
</dbReference>
<organism evidence="1 2">
    <name type="scientific">Parasphaerochaeta coccoides (strain ATCC BAA-1237 / DSM 17374 / SPN1)</name>
    <name type="common">Sphaerochaeta coccoides</name>
    <dbReference type="NCBI Taxonomy" id="760011"/>
    <lineage>
        <taxon>Bacteria</taxon>
        <taxon>Pseudomonadati</taxon>
        <taxon>Spirochaetota</taxon>
        <taxon>Spirochaetia</taxon>
        <taxon>Spirochaetales</taxon>
        <taxon>Sphaerochaetaceae</taxon>
        <taxon>Parasphaerochaeta</taxon>
    </lineage>
</organism>
<keyword evidence="2" id="KW-1185">Reference proteome</keyword>
<dbReference type="RefSeq" id="WP_013740214.1">
    <property type="nucleotide sequence ID" value="NC_015436.1"/>
</dbReference>
<reference evidence="1 2" key="2">
    <citation type="journal article" date="2012" name="Stand. Genomic Sci.">
        <title>Complete genome sequence of the termite hindgut bacterium Spirochaeta coccoides type strain (SPN1(T)), reclassification in the genus Sphaerochaeta as Sphaerochaeta coccoides comb. nov. and emendations of the family Spirochaetaceae and the genus Sphaerochaeta.</title>
        <authorList>
            <person name="Abt B."/>
            <person name="Han C."/>
            <person name="Scheuner C."/>
            <person name="Lu M."/>
            <person name="Lapidus A."/>
            <person name="Nolan M."/>
            <person name="Lucas S."/>
            <person name="Hammon N."/>
            <person name="Deshpande S."/>
            <person name="Cheng J.F."/>
            <person name="Tapia R."/>
            <person name="Goodwin L.A."/>
            <person name="Pitluck S."/>
            <person name="Liolios K."/>
            <person name="Pagani I."/>
            <person name="Ivanova N."/>
            <person name="Mavromatis K."/>
            <person name="Mikhailova N."/>
            <person name="Huntemann M."/>
            <person name="Pati A."/>
            <person name="Chen A."/>
            <person name="Palaniappan K."/>
            <person name="Land M."/>
            <person name="Hauser L."/>
            <person name="Brambilla E.M."/>
            <person name="Rohde M."/>
            <person name="Spring S."/>
            <person name="Gronow S."/>
            <person name="Goker M."/>
            <person name="Woyke T."/>
            <person name="Bristow J."/>
            <person name="Eisen J.A."/>
            <person name="Markowitz V."/>
            <person name="Hugenholtz P."/>
            <person name="Kyrpides N.C."/>
            <person name="Klenk H.P."/>
            <person name="Detter J.C."/>
        </authorList>
    </citation>
    <scope>NUCLEOTIDE SEQUENCE [LARGE SCALE GENOMIC DNA]</scope>
    <source>
        <strain evidence="2">ATCC BAA-1237 / DSM 17374 / SPN1</strain>
    </source>
</reference>
<accession>F4GJS3</accession>
<dbReference type="SMART" id="SM00938">
    <property type="entry name" value="P-II"/>
    <property type="match status" value="1"/>
</dbReference>
<sequence>MTSDMVFYPGKLILSIVAHDQGEAVVNATKDAGAQGGTIIHGRSDTSSLLDILGLHDPAQDIVLTLSGDNEAEAIFQAVKTCNPTKKNLGTTMLIDVRGILHHMTAGTSENIHATRSATMSTTSSHVLISFIVNKGTADDAMAAARKAGASGGTIINAKGTAKEDDVKFFGITLVPEKEMLLTIVPQDKAVSIIDAVKAVPSLEEPGAGIAFTVDIMEFAFLGR</sequence>
<dbReference type="GO" id="GO:0030234">
    <property type="term" value="F:enzyme regulator activity"/>
    <property type="evidence" value="ECO:0007669"/>
    <property type="project" value="InterPro"/>
</dbReference>
<reference evidence="2" key="1">
    <citation type="submission" date="2011-04" db="EMBL/GenBank/DDBJ databases">
        <title>The complete genome of Spirochaeta coccoides DSM 17374.</title>
        <authorList>
            <person name="Lucas S."/>
            <person name="Copeland A."/>
            <person name="Lapidus A."/>
            <person name="Bruce D."/>
            <person name="Goodwin L."/>
            <person name="Pitluck S."/>
            <person name="Peters L."/>
            <person name="Kyrpides N."/>
            <person name="Mavromatis K."/>
            <person name="Pagani I."/>
            <person name="Ivanova N."/>
            <person name="Ovchinnikova G."/>
            <person name="Lu M."/>
            <person name="Detter J.C."/>
            <person name="Tapia R."/>
            <person name="Han C."/>
            <person name="Land M."/>
            <person name="Hauser L."/>
            <person name="Markowitz V."/>
            <person name="Cheng J.-F."/>
            <person name="Hugenholtz P."/>
            <person name="Woyke T."/>
            <person name="Wu D."/>
            <person name="Spring S."/>
            <person name="Schroeder M."/>
            <person name="Brambilla E."/>
            <person name="Klenk H.-P."/>
            <person name="Eisen J.A."/>
        </authorList>
    </citation>
    <scope>NUCLEOTIDE SEQUENCE [LARGE SCALE GENOMIC DNA]</scope>
    <source>
        <strain evidence="2">ATCC BAA-1237 / DSM 17374 / SPN1</strain>
    </source>
</reference>
<protein>
    <submittedName>
        <fullName evidence="1">Nitrogen regulatory protein P-II</fullName>
    </submittedName>
</protein>
<dbReference type="HOGENOM" id="CLU_102878_0_0_12"/>
<dbReference type="Proteomes" id="UP000007939">
    <property type="component" value="Chromosome"/>
</dbReference>
<dbReference type="GO" id="GO:0006808">
    <property type="term" value="P:regulation of nitrogen utilization"/>
    <property type="evidence" value="ECO:0007669"/>
    <property type="project" value="InterPro"/>
</dbReference>
<dbReference type="STRING" id="760011.Spico_1621"/>
<dbReference type="InterPro" id="IPR011322">
    <property type="entry name" value="N-reg_PII-like_a/b"/>
</dbReference>
<dbReference type="InterPro" id="IPR002187">
    <property type="entry name" value="N-reg_PII"/>
</dbReference>
<dbReference type="EMBL" id="CP002659">
    <property type="protein sequence ID" value="AEC02820.1"/>
    <property type="molecule type" value="Genomic_DNA"/>
</dbReference>